<dbReference type="Proteomes" id="UP000463961">
    <property type="component" value="Chromosome"/>
</dbReference>
<dbReference type="EMBL" id="AP022345">
    <property type="protein sequence ID" value="BBU68587.1"/>
    <property type="molecule type" value="Genomic_DNA"/>
</dbReference>
<protein>
    <submittedName>
        <fullName evidence="1">Uncharacterized protein</fullName>
    </submittedName>
</protein>
<evidence type="ECO:0000313" key="2">
    <source>
        <dbReference type="Proteomes" id="UP000463961"/>
    </source>
</evidence>
<keyword evidence="2" id="KW-1185">Reference proteome</keyword>
<reference evidence="2" key="1">
    <citation type="submission" date="2020-01" db="EMBL/GenBank/DDBJ databases">
        <title>Phosphoaccumulans saitamaens gen. nov., sp. nov., a polyphosphate accumulating bacterium isolated from surface river water.</title>
        <authorList>
            <person name="Watanabe K."/>
            <person name="Suda W."/>
        </authorList>
    </citation>
    <scope>NUCLEOTIDE SEQUENCE [LARGE SCALE GENOMIC DNA]</scope>
    <source>
        <strain evidence="2">ICHIAU1</strain>
    </source>
</reference>
<organism evidence="1 2">
    <name type="scientific">Fluviibacter phosphoraccumulans</name>
    <dbReference type="NCBI Taxonomy" id="1751046"/>
    <lineage>
        <taxon>Bacteria</taxon>
        <taxon>Pseudomonadati</taxon>
        <taxon>Pseudomonadota</taxon>
        <taxon>Betaproteobacteria</taxon>
        <taxon>Rhodocyclales</taxon>
        <taxon>Fluviibacteraceae</taxon>
        <taxon>Fluviibacter</taxon>
    </lineage>
</organism>
<dbReference type="AlphaFoldDB" id="A0A679I257"/>
<evidence type="ECO:0000313" key="1">
    <source>
        <dbReference type="EMBL" id="BBU68587.1"/>
    </source>
</evidence>
<proteinExistence type="predicted"/>
<accession>A0A679I257</accession>
<sequence>MQFKIEIRVPATGEWVFLEMVEETMEAIANYARLLKQVYPEYRVRALDAMTMKAVVMV</sequence>
<dbReference type="RefSeq" id="WP_162050634.1">
    <property type="nucleotide sequence ID" value="NZ_AP019011.1"/>
</dbReference>
<gene>
    <name evidence="1" type="ORF">ICHIAU1_08700</name>
</gene>
<name>A0A679I257_9RHOO</name>